<sequence length="327" mass="37792">MPYNPPFSASDALDKHPLRTGPAASSPTALEHAPDQPNVALTQNDVARFLKDELNTAILDRMYPWLWLCTAMDSARIDALHKQIIKRRTIIASEDPALHLVWYRSDIFIKPIPPALLNYEFWKEYLNGQPQQFDRRVVLGFLRSYGYLIRHRTDLRLAIKEGLVPENIDWLQWERFIAPFRLLEDDEVGLRYHTGQLRLSRLNILIRILRPREDGDVGTNRHYHQTQWYTASYMRQFAGPLLFIFASVSLLLSAMQVILTLPSDPPWHTWVVHSASIADAFWGFSVTVLVALAFSWLLLIGGPIVYLIAQQLFGYQQKCKFQKRLAP</sequence>
<dbReference type="EMBL" id="AMGX01000001">
    <property type="protein sequence ID" value="EXJ76178.1"/>
    <property type="molecule type" value="Genomic_DNA"/>
</dbReference>
<name>W9X7G0_9EURO</name>
<reference evidence="3 4" key="1">
    <citation type="submission" date="2013-03" db="EMBL/GenBank/DDBJ databases">
        <title>The Genome Sequence of Cladophialophora psammophila CBS 110553.</title>
        <authorList>
            <consortium name="The Broad Institute Genomics Platform"/>
            <person name="Cuomo C."/>
            <person name="de Hoog S."/>
            <person name="Gorbushina A."/>
            <person name="Walker B."/>
            <person name="Young S.K."/>
            <person name="Zeng Q."/>
            <person name="Gargeya S."/>
            <person name="Fitzgerald M."/>
            <person name="Haas B."/>
            <person name="Abouelleil A."/>
            <person name="Allen A.W."/>
            <person name="Alvarado L."/>
            <person name="Arachchi H.M."/>
            <person name="Berlin A.M."/>
            <person name="Chapman S.B."/>
            <person name="Gainer-Dewar J."/>
            <person name="Goldberg J."/>
            <person name="Griggs A."/>
            <person name="Gujja S."/>
            <person name="Hansen M."/>
            <person name="Howarth C."/>
            <person name="Imamovic A."/>
            <person name="Ireland A."/>
            <person name="Larimer J."/>
            <person name="McCowan C."/>
            <person name="Murphy C."/>
            <person name="Pearson M."/>
            <person name="Poon T.W."/>
            <person name="Priest M."/>
            <person name="Roberts A."/>
            <person name="Saif S."/>
            <person name="Shea T."/>
            <person name="Sisk P."/>
            <person name="Sykes S."/>
            <person name="Wortman J."/>
            <person name="Nusbaum C."/>
            <person name="Birren B."/>
        </authorList>
    </citation>
    <scope>NUCLEOTIDE SEQUENCE [LARGE SCALE GENOMIC DNA]</scope>
    <source>
        <strain evidence="3 4">CBS 110553</strain>
    </source>
</reference>
<dbReference type="AlphaFoldDB" id="W9X7G0"/>
<dbReference type="eggNOG" id="ENOG502SNJQ">
    <property type="taxonomic scope" value="Eukaryota"/>
</dbReference>
<evidence type="ECO:0000313" key="3">
    <source>
        <dbReference type="EMBL" id="EXJ76178.1"/>
    </source>
</evidence>
<dbReference type="InterPro" id="IPR046536">
    <property type="entry name" value="DUF6601"/>
</dbReference>
<dbReference type="Pfam" id="PF20246">
    <property type="entry name" value="DUF6601"/>
    <property type="match status" value="1"/>
</dbReference>
<gene>
    <name evidence="3" type="ORF">A1O5_00686</name>
</gene>
<dbReference type="STRING" id="1182543.W9X7G0"/>
<dbReference type="RefSeq" id="XP_007739495.1">
    <property type="nucleotide sequence ID" value="XM_007741305.1"/>
</dbReference>
<protein>
    <submittedName>
        <fullName evidence="3">Uncharacterized protein</fullName>
    </submittedName>
</protein>
<comment type="caution">
    <text evidence="3">The sequence shown here is derived from an EMBL/GenBank/DDBJ whole genome shotgun (WGS) entry which is preliminary data.</text>
</comment>
<feature type="transmembrane region" description="Helical" evidence="2">
    <location>
        <begin position="281"/>
        <end position="308"/>
    </location>
</feature>
<dbReference type="PANTHER" id="PTHR34414:SF1">
    <property type="entry name" value="SUBTILISIN-LIKE SERINE PROTEASE"/>
    <property type="match status" value="1"/>
</dbReference>
<evidence type="ECO:0000313" key="4">
    <source>
        <dbReference type="Proteomes" id="UP000019471"/>
    </source>
</evidence>
<evidence type="ECO:0000256" key="1">
    <source>
        <dbReference type="SAM" id="MobiDB-lite"/>
    </source>
</evidence>
<proteinExistence type="predicted"/>
<dbReference type="Proteomes" id="UP000019471">
    <property type="component" value="Unassembled WGS sequence"/>
</dbReference>
<dbReference type="OrthoDB" id="5086500at2759"/>
<dbReference type="HOGENOM" id="CLU_043687_1_0_1"/>
<evidence type="ECO:0000256" key="2">
    <source>
        <dbReference type="SAM" id="Phobius"/>
    </source>
</evidence>
<feature type="region of interest" description="Disordered" evidence="1">
    <location>
        <begin position="1"/>
        <end position="36"/>
    </location>
</feature>
<keyword evidence="2" id="KW-0812">Transmembrane</keyword>
<keyword evidence="4" id="KW-1185">Reference proteome</keyword>
<keyword evidence="2" id="KW-1133">Transmembrane helix</keyword>
<keyword evidence="2" id="KW-0472">Membrane</keyword>
<organism evidence="3 4">
    <name type="scientific">Cladophialophora psammophila CBS 110553</name>
    <dbReference type="NCBI Taxonomy" id="1182543"/>
    <lineage>
        <taxon>Eukaryota</taxon>
        <taxon>Fungi</taxon>
        <taxon>Dikarya</taxon>
        <taxon>Ascomycota</taxon>
        <taxon>Pezizomycotina</taxon>
        <taxon>Eurotiomycetes</taxon>
        <taxon>Chaetothyriomycetidae</taxon>
        <taxon>Chaetothyriales</taxon>
        <taxon>Herpotrichiellaceae</taxon>
        <taxon>Cladophialophora</taxon>
    </lineage>
</organism>
<feature type="transmembrane region" description="Helical" evidence="2">
    <location>
        <begin position="241"/>
        <end position="261"/>
    </location>
</feature>
<dbReference type="PANTHER" id="PTHR34414">
    <property type="entry name" value="HET DOMAIN-CONTAINING PROTEIN-RELATED"/>
    <property type="match status" value="1"/>
</dbReference>
<accession>W9X7G0</accession>
<dbReference type="GeneID" id="19185422"/>